<evidence type="ECO:0000256" key="5">
    <source>
        <dbReference type="ARBA" id="ARBA00022889"/>
    </source>
</evidence>
<dbReference type="Pfam" id="PF01462">
    <property type="entry name" value="LRRNT"/>
    <property type="match status" value="1"/>
</dbReference>
<keyword evidence="8" id="KW-1015">Disulfide bond</keyword>
<evidence type="ECO:0000256" key="8">
    <source>
        <dbReference type="ARBA" id="ARBA00023157"/>
    </source>
</evidence>
<proteinExistence type="predicted"/>
<evidence type="ECO:0000256" key="2">
    <source>
        <dbReference type="ARBA" id="ARBA00022614"/>
    </source>
</evidence>
<gene>
    <name evidence="10" type="ORF">ATANTOWER_020372</name>
</gene>
<evidence type="ECO:0000256" key="3">
    <source>
        <dbReference type="ARBA" id="ARBA00022692"/>
    </source>
</evidence>
<keyword evidence="11" id="KW-1185">Reference proteome</keyword>
<dbReference type="InterPro" id="IPR052313">
    <property type="entry name" value="GPIb-IX-V_Complex"/>
</dbReference>
<dbReference type="Proteomes" id="UP001345963">
    <property type="component" value="Unassembled WGS sequence"/>
</dbReference>
<dbReference type="PANTHER" id="PTHR22650">
    <property type="entry name" value="GLYCOPROTEIN IB BETA"/>
    <property type="match status" value="1"/>
</dbReference>
<evidence type="ECO:0000256" key="7">
    <source>
        <dbReference type="ARBA" id="ARBA00023136"/>
    </source>
</evidence>
<dbReference type="Gene3D" id="3.80.10.10">
    <property type="entry name" value="Ribonuclease Inhibitor"/>
    <property type="match status" value="1"/>
</dbReference>
<name>A0ABU7BXE9_9TELE</name>
<evidence type="ECO:0000259" key="9">
    <source>
        <dbReference type="SMART" id="SM00013"/>
    </source>
</evidence>
<comment type="caution">
    <text evidence="10">The sequence shown here is derived from an EMBL/GenBank/DDBJ whole genome shotgun (WGS) entry which is preliminary data.</text>
</comment>
<dbReference type="SUPFAM" id="SSF52058">
    <property type="entry name" value="L domain-like"/>
    <property type="match status" value="1"/>
</dbReference>
<organism evidence="10 11">
    <name type="scientific">Ataeniobius toweri</name>
    <dbReference type="NCBI Taxonomy" id="208326"/>
    <lineage>
        <taxon>Eukaryota</taxon>
        <taxon>Metazoa</taxon>
        <taxon>Chordata</taxon>
        <taxon>Craniata</taxon>
        <taxon>Vertebrata</taxon>
        <taxon>Euteleostomi</taxon>
        <taxon>Actinopterygii</taxon>
        <taxon>Neopterygii</taxon>
        <taxon>Teleostei</taxon>
        <taxon>Neoteleostei</taxon>
        <taxon>Acanthomorphata</taxon>
        <taxon>Ovalentaria</taxon>
        <taxon>Atherinomorphae</taxon>
        <taxon>Cyprinodontiformes</taxon>
        <taxon>Goodeidae</taxon>
        <taxon>Ataeniobius</taxon>
    </lineage>
</organism>
<accession>A0ABU7BXE9</accession>
<feature type="domain" description="LRRNT" evidence="9">
    <location>
        <begin position="17"/>
        <end position="49"/>
    </location>
</feature>
<evidence type="ECO:0000256" key="1">
    <source>
        <dbReference type="ARBA" id="ARBA00004479"/>
    </source>
</evidence>
<keyword evidence="7" id="KW-0472">Membrane</keyword>
<dbReference type="InterPro" id="IPR032675">
    <property type="entry name" value="LRR_dom_sf"/>
</dbReference>
<sequence>MLSLELSNSFGLCSDAPCPQNCTCRGDSVDCSGLELTVPPLDLPVRTVSLNLGHNKLASFSPEAFANLPNLREL</sequence>
<protein>
    <recommendedName>
        <fullName evidence="9">LRRNT domain-containing protein</fullName>
    </recommendedName>
</protein>
<dbReference type="InterPro" id="IPR000372">
    <property type="entry name" value="LRRNT"/>
</dbReference>
<keyword evidence="4" id="KW-0732">Signal</keyword>
<reference evidence="10 11" key="1">
    <citation type="submission" date="2021-07" db="EMBL/GenBank/DDBJ databases">
        <authorList>
            <person name="Palmer J.M."/>
        </authorList>
    </citation>
    <scope>NUCLEOTIDE SEQUENCE [LARGE SCALE GENOMIC DNA]</scope>
    <source>
        <strain evidence="10 11">AT_MEX2019</strain>
        <tissue evidence="10">Muscle</tissue>
    </source>
</reference>
<keyword evidence="2" id="KW-0433">Leucine-rich repeat</keyword>
<dbReference type="SMART" id="SM00013">
    <property type="entry name" value="LRRNT"/>
    <property type="match status" value="1"/>
</dbReference>
<evidence type="ECO:0000256" key="4">
    <source>
        <dbReference type="ARBA" id="ARBA00022729"/>
    </source>
</evidence>
<dbReference type="PANTHER" id="PTHR22650:SF4">
    <property type="entry name" value="LEUCINE-RICH REPEAT AND TRANSMEMBRANE DOMAIN-CONTAINING PROTEIN 2-LIKE"/>
    <property type="match status" value="1"/>
</dbReference>
<keyword evidence="3" id="KW-0812">Transmembrane</keyword>
<keyword evidence="5" id="KW-0130">Cell adhesion</keyword>
<evidence type="ECO:0000313" key="11">
    <source>
        <dbReference type="Proteomes" id="UP001345963"/>
    </source>
</evidence>
<evidence type="ECO:0000313" key="10">
    <source>
        <dbReference type="EMBL" id="MED6254230.1"/>
    </source>
</evidence>
<keyword evidence="6" id="KW-1133">Transmembrane helix</keyword>
<comment type="subcellular location">
    <subcellularLocation>
        <location evidence="1">Membrane</location>
        <topology evidence="1">Single-pass type I membrane protein</topology>
    </subcellularLocation>
</comment>
<dbReference type="EMBL" id="JAHUTI010069274">
    <property type="protein sequence ID" value="MED6254230.1"/>
    <property type="molecule type" value="Genomic_DNA"/>
</dbReference>
<evidence type="ECO:0000256" key="6">
    <source>
        <dbReference type="ARBA" id="ARBA00022989"/>
    </source>
</evidence>